<accession>A0ABD0M391</accession>
<evidence type="ECO:0000313" key="1">
    <source>
        <dbReference type="EMBL" id="KAK7505828.1"/>
    </source>
</evidence>
<sequence>MAPKPCLPCSDSLTQRSGFSNITGSISALCVWQGLGEQKISAKVPPSSDCRRRKANYRVLFFQNKTSTVLTLQIGEAEKARAGRFFETK</sequence>
<evidence type="ECO:0000313" key="2">
    <source>
        <dbReference type="Proteomes" id="UP001519460"/>
    </source>
</evidence>
<gene>
    <name evidence="1" type="ORF">BaRGS_00003099</name>
</gene>
<dbReference type="EMBL" id="JACVVK020000009">
    <property type="protein sequence ID" value="KAK7505828.1"/>
    <property type="molecule type" value="Genomic_DNA"/>
</dbReference>
<proteinExistence type="predicted"/>
<organism evidence="1 2">
    <name type="scientific">Batillaria attramentaria</name>
    <dbReference type="NCBI Taxonomy" id="370345"/>
    <lineage>
        <taxon>Eukaryota</taxon>
        <taxon>Metazoa</taxon>
        <taxon>Spiralia</taxon>
        <taxon>Lophotrochozoa</taxon>
        <taxon>Mollusca</taxon>
        <taxon>Gastropoda</taxon>
        <taxon>Caenogastropoda</taxon>
        <taxon>Sorbeoconcha</taxon>
        <taxon>Cerithioidea</taxon>
        <taxon>Batillariidae</taxon>
        <taxon>Batillaria</taxon>
    </lineage>
</organism>
<comment type="caution">
    <text evidence="1">The sequence shown here is derived from an EMBL/GenBank/DDBJ whole genome shotgun (WGS) entry which is preliminary data.</text>
</comment>
<protein>
    <submittedName>
        <fullName evidence="1">Uncharacterized protein</fullName>
    </submittedName>
</protein>
<reference evidence="1 2" key="1">
    <citation type="journal article" date="2023" name="Sci. Data">
        <title>Genome assembly of the Korean intertidal mud-creeper Batillaria attramentaria.</title>
        <authorList>
            <person name="Patra A.K."/>
            <person name="Ho P.T."/>
            <person name="Jun S."/>
            <person name="Lee S.J."/>
            <person name="Kim Y."/>
            <person name="Won Y.J."/>
        </authorList>
    </citation>
    <scope>NUCLEOTIDE SEQUENCE [LARGE SCALE GENOMIC DNA]</scope>
    <source>
        <strain evidence="1">Wonlab-2016</strain>
    </source>
</reference>
<keyword evidence="2" id="KW-1185">Reference proteome</keyword>
<dbReference type="Proteomes" id="UP001519460">
    <property type="component" value="Unassembled WGS sequence"/>
</dbReference>
<name>A0ABD0M391_9CAEN</name>
<dbReference type="AlphaFoldDB" id="A0ABD0M391"/>